<gene>
    <name evidence="1" type="ORF">Afe05nite_72990</name>
</gene>
<organism evidence="1 2">
    <name type="scientific">Paractinoplanes ferrugineus</name>
    <dbReference type="NCBI Taxonomy" id="113564"/>
    <lineage>
        <taxon>Bacteria</taxon>
        <taxon>Bacillati</taxon>
        <taxon>Actinomycetota</taxon>
        <taxon>Actinomycetes</taxon>
        <taxon>Micromonosporales</taxon>
        <taxon>Micromonosporaceae</taxon>
        <taxon>Paractinoplanes</taxon>
    </lineage>
</organism>
<dbReference type="EMBL" id="BOMM01000067">
    <property type="protein sequence ID" value="GIE15459.1"/>
    <property type="molecule type" value="Genomic_DNA"/>
</dbReference>
<reference evidence="1" key="1">
    <citation type="submission" date="2021-01" db="EMBL/GenBank/DDBJ databases">
        <title>Whole genome shotgun sequence of Actinoplanes ferrugineus NBRC 15555.</title>
        <authorList>
            <person name="Komaki H."/>
            <person name="Tamura T."/>
        </authorList>
    </citation>
    <scope>NUCLEOTIDE SEQUENCE</scope>
    <source>
        <strain evidence="1">NBRC 15555</strain>
    </source>
</reference>
<keyword evidence="2" id="KW-1185">Reference proteome</keyword>
<protein>
    <recommendedName>
        <fullName evidence="3">Polymerase nucleotidyl transferase domain-containing protein</fullName>
    </recommendedName>
</protein>
<evidence type="ECO:0000313" key="1">
    <source>
        <dbReference type="EMBL" id="GIE15459.1"/>
    </source>
</evidence>
<accession>A0A919JA34</accession>
<name>A0A919JA34_9ACTN</name>
<dbReference type="InterPro" id="IPR043519">
    <property type="entry name" value="NT_sf"/>
</dbReference>
<dbReference type="SUPFAM" id="SSF81301">
    <property type="entry name" value="Nucleotidyltransferase"/>
    <property type="match status" value="1"/>
</dbReference>
<evidence type="ECO:0008006" key="3">
    <source>
        <dbReference type="Google" id="ProtNLM"/>
    </source>
</evidence>
<proteinExistence type="predicted"/>
<dbReference type="RefSeq" id="WP_203821826.1">
    <property type="nucleotide sequence ID" value="NZ_BAAABP010000019.1"/>
</dbReference>
<comment type="caution">
    <text evidence="1">The sequence shown here is derived from an EMBL/GenBank/DDBJ whole genome shotgun (WGS) entry which is preliminary data.</text>
</comment>
<evidence type="ECO:0000313" key="2">
    <source>
        <dbReference type="Proteomes" id="UP000598174"/>
    </source>
</evidence>
<dbReference type="Gene3D" id="3.30.460.10">
    <property type="entry name" value="Beta Polymerase, domain 2"/>
    <property type="match status" value="1"/>
</dbReference>
<sequence length="262" mass="29045">MTSVDLGVEQLYGALREKELVPDSCRAVFIGGSVARGWQHSRSDTDLYLVSGEAWEGESDGFNTVAVDPASVPTNVTFVDGNRIELRYWQESQFDQVLAKVTWDAYQNADSFGQKLSQHEAALLSRLTSALVLVGDEWVTRRREEVAASAFRSMLALRCLSEADSWVRDALGMTESGDFASAVLAAQNALAASADALSLGSHEYSIEPKWRARRMEIIGSPILPFDRYWELATMRTYDPANPTAWIESVLEVCREVALEVEV</sequence>
<dbReference type="AlphaFoldDB" id="A0A919JA34"/>
<dbReference type="Proteomes" id="UP000598174">
    <property type="component" value="Unassembled WGS sequence"/>
</dbReference>